<dbReference type="PROSITE" id="PS50943">
    <property type="entry name" value="HTH_CROC1"/>
    <property type="match status" value="1"/>
</dbReference>
<comment type="caution">
    <text evidence="2">The sequence shown here is derived from an EMBL/GenBank/DDBJ whole genome shotgun (WGS) entry which is preliminary data.</text>
</comment>
<protein>
    <recommendedName>
        <fullName evidence="1">HTH cro/C1-type domain-containing protein</fullName>
    </recommendedName>
</protein>
<name>X1JQB8_9ZZZZ</name>
<dbReference type="SMART" id="SM00530">
    <property type="entry name" value="HTH_XRE"/>
    <property type="match status" value="1"/>
</dbReference>
<accession>X1JQB8</accession>
<dbReference type="InterPro" id="IPR001387">
    <property type="entry name" value="Cro/C1-type_HTH"/>
</dbReference>
<organism evidence="2">
    <name type="scientific">marine sediment metagenome</name>
    <dbReference type="NCBI Taxonomy" id="412755"/>
    <lineage>
        <taxon>unclassified sequences</taxon>
        <taxon>metagenomes</taxon>
        <taxon>ecological metagenomes</taxon>
    </lineage>
</organism>
<feature type="domain" description="HTH cro/C1-type" evidence="1">
    <location>
        <begin position="20"/>
        <end position="65"/>
    </location>
</feature>
<dbReference type="Pfam" id="PF01381">
    <property type="entry name" value="HTH_3"/>
    <property type="match status" value="1"/>
</dbReference>
<sequence length="79" mass="8560">MAASKSIQEQLRRAIVSDPLSRYALAKLTGVTQPVLSQFVRRNRSITMDTAAKLAAVLGLELRPVKQAGKGKKGKVQRG</sequence>
<dbReference type="Gene3D" id="1.10.260.40">
    <property type="entry name" value="lambda repressor-like DNA-binding domains"/>
    <property type="match status" value="1"/>
</dbReference>
<dbReference type="EMBL" id="BARU01045009">
    <property type="protein sequence ID" value="GAH83630.1"/>
    <property type="molecule type" value="Genomic_DNA"/>
</dbReference>
<gene>
    <name evidence="2" type="ORF">S03H2_68454</name>
</gene>
<dbReference type="GO" id="GO:0003677">
    <property type="term" value="F:DNA binding"/>
    <property type="evidence" value="ECO:0007669"/>
    <property type="project" value="InterPro"/>
</dbReference>
<evidence type="ECO:0000313" key="2">
    <source>
        <dbReference type="EMBL" id="GAH83630.1"/>
    </source>
</evidence>
<reference evidence="2" key="1">
    <citation type="journal article" date="2014" name="Front. Microbiol.">
        <title>High frequency of phylogenetically diverse reductive dehalogenase-homologous genes in deep subseafloor sedimentary metagenomes.</title>
        <authorList>
            <person name="Kawai M."/>
            <person name="Futagami T."/>
            <person name="Toyoda A."/>
            <person name="Takaki Y."/>
            <person name="Nishi S."/>
            <person name="Hori S."/>
            <person name="Arai W."/>
            <person name="Tsubouchi T."/>
            <person name="Morono Y."/>
            <person name="Uchiyama I."/>
            <person name="Ito T."/>
            <person name="Fujiyama A."/>
            <person name="Inagaki F."/>
            <person name="Takami H."/>
        </authorList>
    </citation>
    <scope>NUCLEOTIDE SEQUENCE</scope>
    <source>
        <strain evidence="2">Expedition CK06-06</strain>
    </source>
</reference>
<dbReference type="AlphaFoldDB" id="X1JQB8"/>
<feature type="non-terminal residue" evidence="2">
    <location>
        <position position="79"/>
    </location>
</feature>
<dbReference type="SUPFAM" id="SSF47413">
    <property type="entry name" value="lambda repressor-like DNA-binding domains"/>
    <property type="match status" value="1"/>
</dbReference>
<proteinExistence type="predicted"/>
<evidence type="ECO:0000259" key="1">
    <source>
        <dbReference type="PROSITE" id="PS50943"/>
    </source>
</evidence>
<dbReference type="InterPro" id="IPR010982">
    <property type="entry name" value="Lambda_DNA-bd_dom_sf"/>
</dbReference>
<dbReference type="CDD" id="cd00093">
    <property type="entry name" value="HTH_XRE"/>
    <property type="match status" value="1"/>
</dbReference>